<dbReference type="PROSITE" id="PS51746">
    <property type="entry name" value="PPM_2"/>
    <property type="match status" value="1"/>
</dbReference>
<feature type="transmembrane region" description="Helical" evidence="1">
    <location>
        <begin position="315"/>
        <end position="337"/>
    </location>
</feature>
<proteinExistence type="predicted"/>
<dbReference type="PANTHER" id="PTHR47992">
    <property type="entry name" value="PROTEIN PHOSPHATASE"/>
    <property type="match status" value="1"/>
</dbReference>
<feature type="domain" description="PPM-type phosphatase" evidence="2">
    <location>
        <begin position="47"/>
        <end position="290"/>
    </location>
</feature>
<organism evidence="3">
    <name type="scientific">uncultured Thermomicrobiales bacterium</name>
    <dbReference type="NCBI Taxonomy" id="1645740"/>
    <lineage>
        <taxon>Bacteria</taxon>
        <taxon>Pseudomonadati</taxon>
        <taxon>Thermomicrobiota</taxon>
        <taxon>Thermomicrobia</taxon>
        <taxon>Thermomicrobiales</taxon>
        <taxon>environmental samples</taxon>
    </lineage>
</organism>
<dbReference type="SMART" id="SM00332">
    <property type="entry name" value="PP2Cc"/>
    <property type="match status" value="1"/>
</dbReference>
<dbReference type="Pfam" id="PF00481">
    <property type="entry name" value="PP2C"/>
    <property type="match status" value="1"/>
</dbReference>
<name>A0A6J4VP02_9BACT</name>
<gene>
    <name evidence="3" type="ORF">AVDCRST_MAG87-3657</name>
</gene>
<evidence type="ECO:0000259" key="2">
    <source>
        <dbReference type="PROSITE" id="PS51746"/>
    </source>
</evidence>
<keyword evidence="1" id="KW-1133">Transmembrane helix</keyword>
<dbReference type="Gene3D" id="3.60.40.10">
    <property type="entry name" value="PPM-type phosphatase domain"/>
    <property type="match status" value="1"/>
</dbReference>
<dbReference type="CDD" id="cd00143">
    <property type="entry name" value="PP2Cc"/>
    <property type="match status" value="1"/>
</dbReference>
<dbReference type="AlphaFoldDB" id="A0A6J4VP02"/>
<keyword evidence="1" id="KW-0812">Transmembrane</keyword>
<keyword evidence="1" id="KW-0472">Membrane</keyword>
<dbReference type="EMBL" id="CADCWJ010000807">
    <property type="protein sequence ID" value="CAA9583558.1"/>
    <property type="molecule type" value="Genomic_DNA"/>
</dbReference>
<dbReference type="GO" id="GO:0004722">
    <property type="term" value="F:protein serine/threonine phosphatase activity"/>
    <property type="evidence" value="ECO:0007669"/>
    <property type="project" value="InterPro"/>
</dbReference>
<dbReference type="SMART" id="SM00331">
    <property type="entry name" value="PP2C_SIG"/>
    <property type="match status" value="1"/>
</dbReference>
<protein>
    <submittedName>
        <fullName evidence="3">Protein serine/threonine phosphatase PrpC, regulation of stationary phase</fullName>
    </submittedName>
</protein>
<reference evidence="3" key="1">
    <citation type="submission" date="2020-02" db="EMBL/GenBank/DDBJ databases">
        <authorList>
            <person name="Meier V. D."/>
        </authorList>
    </citation>
    <scope>NUCLEOTIDE SEQUENCE</scope>
    <source>
        <strain evidence="3">AVDCRST_MAG87</strain>
    </source>
</reference>
<evidence type="ECO:0000313" key="3">
    <source>
        <dbReference type="EMBL" id="CAA9583558.1"/>
    </source>
</evidence>
<dbReference type="InterPro" id="IPR001932">
    <property type="entry name" value="PPM-type_phosphatase-like_dom"/>
</dbReference>
<sequence>MSVALVPGGWKGDNAVANHPRADVNRSSYLESWSGMLSIAPIDLHLSVGSHTAAAGRETNEDAVLVTQLPEHEPGAGPGFLLAVADGMGGHQRGEVASQTAIELLNDLFARDRPEDIAQALKQAYRRANEAIFQQAALTPDQGPMGTTLVSAVISGKYVTIANVGDSRAYLVRANQLTQITQDHSLVAEQVAQGQLTEEAARRSPQRNIITQSLGTSGTLDRRMPSIYELVLLPEDRLLLCSDGFFDVLMNEDYVSALISDDPQESAAQLVTLASQRGASDNVSAVIVAASPSLAFVQREQIGLEIAEQRRTSSLLLPVAMLLIVLIAIAIGIFFYLG</sequence>
<dbReference type="SUPFAM" id="SSF81606">
    <property type="entry name" value="PP2C-like"/>
    <property type="match status" value="1"/>
</dbReference>
<dbReference type="InterPro" id="IPR036457">
    <property type="entry name" value="PPM-type-like_dom_sf"/>
</dbReference>
<dbReference type="InterPro" id="IPR015655">
    <property type="entry name" value="PP2C"/>
</dbReference>
<evidence type="ECO:0000256" key="1">
    <source>
        <dbReference type="SAM" id="Phobius"/>
    </source>
</evidence>
<accession>A0A6J4VP02</accession>